<dbReference type="PROSITE" id="PS00125">
    <property type="entry name" value="SER_THR_PHOSPHATASE"/>
    <property type="match status" value="1"/>
</dbReference>
<dbReference type="InParanoid" id="A2FZN4"/>
<dbReference type="EC" id="3.1.3.16" evidence="1"/>
<accession>A2FZN4</accession>
<dbReference type="SMR" id="A2FZN4"/>
<dbReference type="InterPro" id="IPR006186">
    <property type="entry name" value="Ser/Thr-sp_prot-phosphatase"/>
</dbReference>
<dbReference type="SMART" id="SM00156">
    <property type="entry name" value="PP2Ac"/>
    <property type="match status" value="1"/>
</dbReference>
<dbReference type="GO" id="GO:0005634">
    <property type="term" value="C:nucleus"/>
    <property type="evidence" value="ECO:0000318"/>
    <property type="project" value="GO_Central"/>
</dbReference>
<dbReference type="RefSeq" id="XP_001302555.1">
    <property type="nucleotide sequence ID" value="XM_001302554.1"/>
</dbReference>
<keyword evidence="1" id="KW-0378">Hydrolase</keyword>
<dbReference type="PRINTS" id="PR00114">
    <property type="entry name" value="STPHPHTASE"/>
</dbReference>
<dbReference type="InterPro" id="IPR004843">
    <property type="entry name" value="Calcineurin-like_PHP"/>
</dbReference>
<dbReference type="KEGG" id="tva:4747297"/>
<dbReference type="GO" id="GO:0004722">
    <property type="term" value="F:protein serine/threonine phosphatase activity"/>
    <property type="evidence" value="ECO:0000318"/>
    <property type="project" value="GO_Central"/>
</dbReference>
<dbReference type="STRING" id="5722.A2FZN4"/>
<evidence type="ECO:0000259" key="2">
    <source>
        <dbReference type="PROSITE" id="PS00125"/>
    </source>
</evidence>
<name>A2FZN4_TRIV3</name>
<sequence>MSLSSYIIHSFKHLLDPRFGEESVVGSKEFPIPRFTNKDVKLIAAEAQKVFSHQDRLLKLIGPTVVVGDLHGNLHDLLRIIRKGGNPEITQYLFLGDYVDRGQYSIEVVILLFAFACQYPRSFFLLRGNHEFRKMNSKYGFRENTIESGYSDCYEPINEAFDYMPIAAIINHSYFCVHGGISSHLHNLEDIEKTPVPLPEEGSLMLEDLLWSDPNPSAIMFQQSDRGIGSHYGYLAAAAFTSKFKLKSIIRAHQFIESGIKYNFDNLVITVFSASNYSQENPNPSCFLQIRQTDHIDPILLLSIPFLERKNAHFVNIRQYIPVAVQLRIMRSISNCVRTRCPRGLALAGSMSSIKLANFNKICSTVNDLRTITETF</sequence>
<dbReference type="Gene3D" id="3.60.21.10">
    <property type="match status" value="1"/>
</dbReference>
<organism evidence="3 4">
    <name type="scientific">Trichomonas vaginalis (strain ATCC PRA-98 / G3)</name>
    <dbReference type="NCBI Taxonomy" id="412133"/>
    <lineage>
        <taxon>Eukaryota</taxon>
        <taxon>Metamonada</taxon>
        <taxon>Parabasalia</taxon>
        <taxon>Trichomonadida</taxon>
        <taxon>Trichomonadidae</taxon>
        <taxon>Trichomonas</taxon>
    </lineage>
</organism>
<dbReference type="eggNOG" id="KOG0374">
    <property type="taxonomic scope" value="Eukaryota"/>
</dbReference>
<proteinExistence type="inferred from homology"/>
<protein>
    <recommendedName>
        <fullName evidence="1">Serine/threonine-protein phosphatase</fullName>
        <ecNumber evidence="1">3.1.3.16</ecNumber>
    </recommendedName>
</protein>
<reference evidence="3" key="1">
    <citation type="submission" date="2006-10" db="EMBL/GenBank/DDBJ databases">
        <authorList>
            <person name="Amadeo P."/>
            <person name="Zhao Q."/>
            <person name="Wortman J."/>
            <person name="Fraser-Liggett C."/>
            <person name="Carlton J."/>
        </authorList>
    </citation>
    <scope>NUCLEOTIDE SEQUENCE</scope>
    <source>
        <strain evidence="3">G3</strain>
    </source>
</reference>
<dbReference type="VEuPathDB" id="TrichDB:TVAGG3_0248990"/>
<evidence type="ECO:0000313" key="3">
    <source>
        <dbReference type="EMBL" id="EAX89625.1"/>
    </source>
</evidence>
<dbReference type="CDD" id="cd00144">
    <property type="entry name" value="MPP_PPP_family"/>
    <property type="match status" value="1"/>
</dbReference>
<comment type="catalytic activity">
    <reaction evidence="1">
        <text>O-phospho-L-threonyl-[protein] + H2O = L-threonyl-[protein] + phosphate</text>
        <dbReference type="Rhea" id="RHEA:47004"/>
        <dbReference type="Rhea" id="RHEA-COMP:11060"/>
        <dbReference type="Rhea" id="RHEA-COMP:11605"/>
        <dbReference type="ChEBI" id="CHEBI:15377"/>
        <dbReference type="ChEBI" id="CHEBI:30013"/>
        <dbReference type="ChEBI" id="CHEBI:43474"/>
        <dbReference type="ChEBI" id="CHEBI:61977"/>
        <dbReference type="EC" id="3.1.3.16"/>
    </reaction>
</comment>
<comment type="similarity">
    <text evidence="1">Belongs to the PPP phosphatase family.</text>
</comment>
<dbReference type="AlphaFoldDB" id="A2FZN4"/>
<dbReference type="VEuPathDB" id="TrichDB:TVAG_385950"/>
<feature type="domain" description="Serine/threonine specific protein phosphatases" evidence="2">
    <location>
        <begin position="126"/>
        <end position="131"/>
    </location>
</feature>
<keyword evidence="4" id="KW-1185">Reference proteome</keyword>
<reference evidence="3" key="2">
    <citation type="journal article" date="2007" name="Science">
        <title>Draft genome sequence of the sexually transmitted pathogen Trichomonas vaginalis.</title>
        <authorList>
            <person name="Carlton J.M."/>
            <person name="Hirt R.P."/>
            <person name="Silva J.C."/>
            <person name="Delcher A.L."/>
            <person name="Schatz M."/>
            <person name="Zhao Q."/>
            <person name="Wortman J.R."/>
            <person name="Bidwell S.L."/>
            <person name="Alsmark U.C.M."/>
            <person name="Besteiro S."/>
            <person name="Sicheritz-Ponten T."/>
            <person name="Noel C.J."/>
            <person name="Dacks J.B."/>
            <person name="Foster P.G."/>
            <person name="Simillion C."/>
            <person name="Van de Peer Y."/>
            <person name="Miranda-Saavedra D."/>
            <person name="Barton G.J."/>
            <person name="Westrop G.D."/>
            <person name="Mueller S."/>
            <person name="Dessi D."/>
            <person name="Fiori P.L."/>
            <person name="Ren Q."/>
            <person name="Paulsen I."/>
            <person name="Zhang H."/>
            <person name="Bastida-Corcuera F.D."/>
            <person name="Simoes-Barbosa A."/>
            <person name="Brown M.T."/>
            <person name="Hayes R.D."/>
            <person name="Mukherjee M."/>
            <person name="Okumura C.Y."/>
            <person name="Schneider R."/>
            <person name="Smith A.J."/>
            <person name="Vanacova S."/>
            <person name="Villalvazo M."/>
            <person name="Haas B.J."/>
            <person name="Pertea M."/>
            <person name="Feldblyum T.V."/>
            <person name="Utterback T.R."/>
            <person name="Shu C.L."/>
            <person name="Osoegawa K."/>
            <person name="de Jong P.J."/>
            <person name="Hrdy I."/>
            <person name="Horvathova L."/>
            <person name="Zubacova Z."/>
            <person name="Dolezal P."/>
            <person name="Malik S.B."/>
            <person name="Logsdon J.M. Jr."/>
            <person name="Henze K."/>
            <person name="Gupta A."/>
            <person name="Wang C.C."/>
            <person name="Dunne R.L."/>
            <person name="Upcroft J.A."/>
            <person name="Upcroft P."/>
            <person name="White O."/>
            <person name="Salzberg S.L."/>
            <person name="Tang P."/>
            <person name="Chiu C.-H."/>
            <person name="Lee Y.-S."/>
            <person name="Embley T.M."/>
            <person name="Coombs G.H."/>
            <person name="Mottram J.C."/>
            <person name="Tachezy J."/>
            <person name="Fraser-Liggett C.M."/>
            <person name="Johnson P.J."/>
        </authorList>
    </citation>
    <scope>NUCLEOTIDE SEQUENCE [LARGE SCALE GENOMIC DNA]</scope>
    <source>
        <strain evidence="3">G3</strain>
    </source>
</reference>
<dbReference type="SUPFAM" id="SSF56300">
    <property type="entry name" value="Metallo-dependent phosphatases"/>
    <property type="match status" value="1"/>
</dbReference>
<dbReference type="EMBL" id="DS114182">
    <property type="protein sequence ID" value="EAX89625.1"/>
    <property type="molecule type" value="Genomic_DNA"/>
</dbReference>
<dbReference type="Proteomes" id="UP000001542">
    <property type="component" value="Unassembled WGS sequence"/>
</dbReference>
<dbReference type="FunFam" id="3.60.21.10:FF:000097">
    <property type="entry name" value="Serine/threonine-protein phosphatase"/>
    <property type="match status" value="1"/>
</dbReference>
<dbReference type="GO" id="GO:0005737">
    <property type="term" value="C:cytoplasm"/>
    <property type="evidence" value="ECO:0000318"/>
    <property type="project" value="GO_Central"/>
</dbReference>
<evidence type="ECO:0000256" key="1">
    <source>
        <dbReference type="RuleBase" id="RU004273"/>
    </source>
</evidence>
<evidence type="ECO:0000313" key="4">
    <source>
        <dbReference type="Proteomes" id="UP000001542"/>
    </source>
</evidence>
<dbReference type="InterPro" id="IPR029052">
    <property type="entry name" value="Metallo-depent_PP-like"/>
</dbReference>
<gene>
    <name evidence="3" type="ORF">TVAG_385950</name>
</gene>
<dbReference type="Pfam" id="PF00149">
    <property type="entry name" value="Metallophos"/>
    <property type="match status" value="1"/>
</dbReference>
<dbReference type="PANTHER" id="PTHR11668">
    <property type="entry name" value="SERINE/THREONINE PROTEIN PHOSPHATASE"/>
    <property type="match status" value="1"/>
</dbReference>
<dbReference type="PANTHER" id="PTHR11668:SF494">
    <property type="entry name" value="PROTEIN PHOSPHATASE, PUTATIVE-RELATED"/>
    <property type="match status" value="1"/>
</dbReference>
<dbReference type="InterPro" id="IPR050341">
    <property type="entry name" value="PP1_catalytic_subunit"/>
</dbReference>